<dbReference type="RefSeq" id="WP_106462536.1">
    <property type="nucleotide sequence ID" value="NZ_PXOQ01000007.1"/>
</dbReference>
<dbReference type="OrthoDB" id="9795405at2"/>
<dbReference type="SUPFAM" id="SSF82784">
    <property type="entry name" value="OsmC-like"/>
    <property type="match status" value="1"/>
</dbReference>
<keyword evidence="2" id="KW-1185">Reference proteome</keyword>
<proteinExistence type="predicted"/>
<accession>A0A2T1ND97</accession>
<reference evidence="1 2" key="1">
    <citation type="submission" date="2018-03" db="EMBL/GenBank/DDBJ databases">
        <title>Mesoflavibacter sp. HG37 and Mesoflavibacter sp. HG96 sp.nov., two marine bacteria isolated from seawater of Western Pacific Ocean.</title>
        <authorList>
            <person name="Cheng H."/>
            <person name="Wu Y.-H."/>
            <person name="Guo L.-L."/>
            <person name="Xu X.-W."/>
        </authorList>
    </citation>
    <scope>NUCLEOTIDE SEQUENCE [LARGE SCALE GENOMIC DNA]</scope>
    <source>
        <strain evidence="1 2">KCTC 32269</strain>
    </source>
</reference>
<dbReference type="Gene3D" id="3.30.300.20">
    <property type="match status" value="1"/>
</dbReference>
<dbReference type="InterPro" id="IPR052707">
    <property type="entry name" value="OsmC_Ohr_Peroxiredoxin"/>
</dbReference>
<name>A0A2T1ND97_9FLAO</name>
<evidence type="ECO:0000313" key="2">
    <source>
        <dbReference type="Proteomes" id="UP000238426"/>
    </source>
</evidence>
<gene>
    <name evidence="1" type="ORF">C7H52_03700</name>
</gene>
<dbReference type="InterPro" id="IPR015946">
    <property type="entry name" value="KH_dom-like_a/b"/>
</dbReference>
<dbReference type="PANTHER" id="PTHR42830:SF2">
    <property type="entry name" value="OSMC_OHR FAMILY PROTEIN"/>
    <property type="match status" value="1"/>
</dbReference>
<evidence type="ECO:0000313" key="1">
    <source>
        <dbReference type="EMBL" id="PSG90396.1"/>
    </source>
</evidence>
<organism evidence="1 2">
    <name type="scientific">Aurantibacter aestuarii</name>
    <dbReference type="NCBI Taxonomy" id="1266046"/>
    <lineage>
        <taxon>Bacteria</taxon>
        <taxon>Pseudomonadati</taxon>
        <taxon>Bacteroidota</taxon>
        <taxon>Flavobacteriia</taxon>
        <taxon>Flavobacteriales</taxon>
        <taxon>Flavobacteriaceae</taxon>
        <taxon>Aurantibacter</taxon>
    </lineage>
</organism>
<dbReference type="InterPro" id="IPR003718">
    <property type="entry name" value="OsmC/Ohr_fam"/>
</dbReference>
<dbReference type="Proteomes" id="UP000238426">
    <property type="component" value="Unassembled WGS sequence"/>
</dbReference>
<dbReference type="Pfam" id="PF02566">
    <property type="entry name" value="OsmC"/>
    <property type="match status" value="1"/>
</dbReference>
<comment type="caution">
    <text evidence="1">The sequence shown here is derived from an EMBL/GenBank/DDBJ whole genome shotgun (WGS) entry which is preliminary data.</text>
</comment>
<dbReference type="AlphaFoldDB" id="A0A2T1ND97"/>
<sequence length="157" mass="17258">MKTHRYNTTINWTGNLGSGTKSYKNYSRDYTISSNGKTQTISGSSDPAFLGDSSKYNPEELLLSAVSSCHMLWYLHLCATNNIVVTSYTDKATGTMKEVENGSGKFTGITLHPEITITAKADLKLAELLHNRANEMCFIANSLNFKVAHQAVISVEN</sequence>
<dbReference type="PANTHER" id="PTHR42830">
    <property type="entry name" value="OSMOTICALLY INDUCIBLE FAMILY PROTEIN"/>
    <property type="match status" value="1"/>
</dbReference>
<dbReference type="InterPro" id="IPR036102">
    <property type="entry name" value="OsmC/Ohrsf"/>
</dbReference>
<protein>
    <submittedName>
        <fullName evidence="1">Peroxiredoxin</fullName>
    </submittedName>
</protein>
<dbReference type="EMBL" id="PXOQ01000007">
    <property type="protein sequence ID" value="PSG90396.1"/>
    <property type="molecule type" value="Genomic_DNA"/>
</dbReference>